<evidence type="ECO:0008006" key="4">
    <source>
        <dbReference type="Google" id="ProtNLM"/>
    </source>
</evidence>
<sequence>MDSAKAAVADFMAKSGHNDTTVHEKVAPAVTHETINRTKHEDVQTAIDKEVHQDHYHTSVQPVVDRQILPEAHHHNIVPVEHRQFEHDSPEAVQQRLRAEQAKFRDEQIRVEGQTTSSVAPVIAGEHIHHHVHETIQPVVNRETIEPHVVHTTVPIYEVHHNATQHHATSALPAVSMADFKTQGGVLSGREERYDGFQGEPRQIGGSLGGERESGLTGASSMGASGLEGRSTDMGGSNMSGTSSGIGSHQHSRGANDDGMGTQKKPSLMDKLNPKIDSDGDGKAGFMK</sequence>
<organism evidence="2 3">
    <name type="scientific">Friedmanniomyces endolithicus</name>
    <dbReference type="NCBI Taxonomy" id="329885"/>
    <lineage>
        <taxon>Eukaryota</taxon>
        <taxon>Fungi</taxon>
        <taxon>Dikarya</taxon>
        <taxon>Ascomycota</taxon>
        <taxon>Pezizomycotina</taxon>
        <taxon>Dothideomycetes</taxon>
        <taxon>Dothideomycetidae</taxon>
        <taxon>Mycosphaerellales</taxon>
        <taxon>Teratosphaeriaceae</taxon>
        <taxon>Friedmanniomyces</taxon>
    </lineage>
</organism>
<reference evidence="2 3" key="1">
    <citation type="submission" date="2017-03" db="EMBL/GenBank/DDBJ databases">
        <title>Genomes of endolithic fungi from Antarctica.</title>
        <authorList>
            <person name="Coleine C."/>
            <person name="Masonjones S."/>
            <person name="Stajich J.E."/>
        </authorList>
    </citation>
    <scope>NUCLEOTIDE SEQUENCE [LARGE SCALE GENOMIC DNA]</scope>
    <source>
        <strain evidence="2 3">CCFEE 5311</strain>
    </source>
</reference>
<dbReference type="EMBL" id="NAJP01000049">
    <property type="protein sequence ID" value="TKA37758.1"/>
    <property type="molecule type" value="Genomic_DNA"/>
</dbReference>
<evidence type="ECO:0000313" key="3">
    <source>
        <dbReference type="Proteomes" id="UP000310066"/>
    </source>
</evidence>
<comment type="caution">
    <text evidence="2">The sequence shown here is derived from an EMBL/GenBank/DDBJ whole genome shotgun (WGS) entry which is preliminary data.</text>
</comment>
<evidence type="ECO:0000313" key="2">
    <source>
        <dbReference type="EMBL" id="TKA37758.1"/>
    </source>
</evidence>
<dbReference type="AlphaFoldDB" id="A0A4U0UPB3"/>
<dbReference type="Proteomes" id="UP000310066">
    <property type="component" value="Unassembled WGS sequence"/>
</dbReference>
<evidence type="ECO:0000256" key="1">
    <source>
        <dbReference type="SAM" id="MobiDB-lite"/>
    </source>
</evidence>
<dbReference type="STRING" id="329885.A0A4U0UPB3"/>
<dbReference type="PANTHER" id="PTHR38703:SF1">
    <property type="entry name" value="ALLERGEN"/>
    <property type="match status" value="1"/>
</dbReference>
<feature type="compositionally biased region" description="Low complexity" evidence="1">
    <location>
        <begin position="235"/>
        <end position="248"/>
    </location>
</feature>
<proteinExistence type="predicted"/>
<protein>
    <recommendedName>
        <fullName evidence="4">Allergen</fullName>
    </recommendedName>
</protein>
<feature type="region of interest" description="Disordered" evidence="1">
    <location>
        <begin position="191"/>
        <end position="288"/>
    </location>
</feature>
<accession>A0A4U0UPB3</accession>
<name>A0A4U0UPB3_9PEZI</name>
<dbReference type="OrthoDB" id="2118965at2759"/>
<gene>
    <name evidence="2" type="ORF">B0A54_09760</name>
</gene>
<dbReference type="PANTHER" id="PTHR38703">
    <property type="entry name" value="CHROMOSOME 8, WHOLE GENOME SHOTGUN SEQUENCE"/>
    <property type="match status" value="1"/>
</dbReference>
<feature type="compositionally biased region" description="Basic and acidic residues" evidence="1">
    <location>
        <begin position="272"/>
        <end position="282"/>
    </location>
</feature>